<protein>
    <recommendedName>
        <fullName evidence="1">Prephenate dehydratase domain-containing protein</fullName>
    </recommendedName>
</protein>
<name>A0ABP7GFD8_9ACTN</name>
<dbReference type="InterPro" id="IPR001086">
    <property type="entry name" value="Preph_deHydtase"/>
</dbReference>
<keyword evidence="3" id="KW-1185">Reference proteome</keyword>
<reference evidence="3" key="1">
    <citation type="journal article" date="2019" name="Int. J. Syst. Evol. Microbiol.">
        <title>The Global Catalogue of Microorganisms (GCM) 10K type strain sequencing project: providing services to taxonomists for standard genome sequencing and annotation.</title>
        <authorList>
            <consortium name="The Broad Institute Genomics Platform"/>
            <consortium name="The Broad Institute Genome Sequencing Center for Infectious Disease"/>
            <person name="Wu L."/>
            <person name="Ma J."/>
        </authorList>
    </citation>
    <scope>NUCLEOTIDE SEQUENCE [LARGE SCALE GENOMIC DNA]</scope>
    <source>
        <strain evidence="3">JCM 30846</strain>
    </source>
</reference>
<proteinExistence type="predicted"/>
<evidence type="ECO:0000313" key="2">
    <source>
        <dbReference type="EMBL" id="GAA3763234.1"/>
    </source>
</evidence>
<feature type="domain" description="Prephenate dehydratase" evidence="1">
    <location>
        <begin position="22"/>
        <end position="179"/>
    </location>
</feature>
<dbReference type="RefSeq" id="WP_345655692.1">
    <property type="nucleotide sequence ID" value="NZ_BAABEP010000107.1"/>
</dbReference>
<evidence type="ECO:0000313" key="3">
    <source>
        <dbReference type="Proteomes" id="UP001499884"/>
    </source>
</evidence>
<dbReference type="Proteomes" id="UP001499884">
    <property type="component" value="Unassembled WGS sequence"/>
</dbReference>
<organism evidence="2 3">
    <name type="scientific">Streptomyces tremellae</name>
    <dbReference type="NCBI Taxonomy" id="1124239"/>
    <lineage>
        <taxon>Bacteria</taxon>
        <taxon>Bacillati</taxon>
        <taxon>Actinomycetota</taxon>
        <taxon>Actinomycetes</taxon>
        <taxon>Kitasatosporales</taxon>
        <taxon>Streptomycetaceae</taxon>
        <taxon>Streptomyces</taxon>
    </lineage>
</organism>
<accession>A0ABP7GFD8</accession>
<sequence>MPDTLQQHWIGPDAEKGTVASIATLGPRGTSSEQAALYLWADRGTSGPATIELYDTYERAGAAVFDGTATHLLVANAYAHVNTFYMSPRLRLAGAFVFDTPQYGIAVSPGHAVGSRPRIASHPAPVPLIEELIPEEYRAAELVLTDSTSAAAAKAQALDTDLALTTEPAAKANHLQFISRTRPIRMLWSVFQLGTSD</sequence>
<dbReference type="EMBL" id="BAABEP010000107">
    <property type="protein sequence ID" value="GAA3763234.1"/>
    <property type="molecule type" value="Genomic_DNA"/>
</dbReference>
<gene>
    <name evidence="2" type="ORF">GCM10023082_65810</name>
</gene>
<comment type="caution">
    <text evidence="2">The sequence shown here is derived from an EMBL/GenBank/DDBJ whole genome shotgun (WGS) entry which is preliminary data.</text>
</comment>
<dbReference type="Pfam" id="PF00800">
    <property type="entry name" value="PDT"/>
    <property type="match status" value="1"/>
</dbReference>
<evidence type="ECO:0000259" key="1">
    <source>
        <dbReference type="Pfam" id="PF00800"/>
    </source>
</evidence>
<dbReference type="SUPFAM" id="SSF53850">
    <property type="entry name" value="Periplasmic binding protein-like II"/>
    <property type="match status" value="1"/>
</dbReference>